<proteinExistence type="predicted"/>
<name>A0A494TN77_SPHPE</name>
<dbReference type="EMBL" id="CP032829">
    <property type="protein sequence ID" value="AYJ86908.1"/>
    <property type="molecule type" value="Genomic_DNA"/>
</dbReference>
<feature type="transmembrane region" description="Helical" evidence="1">
    <location>
        <begin position="7"/>
        <end position="29"/>
    </location>
</feature>
<dbReference type="PROSITE" id="PS51257">
    <property type="entry name" value="PROKAR_LIPOPROTEIN"/>
    <property type="match status" value="1"/>
</dbReference>
<dbReference type="Proteomes" id="UP000276254">
    <property type="component" value="Chromosome"/>
</dbReference>
<dbReference type="AlphaFoldDB" id="A0A494TN77"/>
<sequence>MLDRADALLKLALAIAALALGCGIGYYYAFFLPAQATLAAQAASVTEQAKMERDRAASDKSTAAAATAKLTYQICISRSDTDYFSQFNASCSRQHEADAKAKQNCRGQGFADTYCSSLQLRPAQDCALPAFEANNYHQQSQDAKQTCLDALKAGA</sequence>
<protein>
    <submittedName>
        <fullName evidence="2">Uncharacterized protein</fullName>
    </submittedName>
</protein>
<evidence type="ECO:0000313" key="2">
    <source>
        <dbReference type="EMBL" id="AYJ86908.1"/>
    </source>
</evidence>
<keyword evidence="1" id="KW-0472">Membrane</keyword>
<dbReference type="RefSeq" id="WP_121153667.1">
    <property type="nucleotide sequence ID" value="NZ_CP032829.1"/>
</dbReference>
<evidence type="ECO:0000256" key="1">
    <source>
        <dbReference type="SAM" id="Phobius"/>
    </source>
</evidence>
<organism evidence="2 3">
    <name type="scientific">Sphingomonas paeninsulae</name>
    <dbReference type="NCBI Taxonomy" id="2319844"/>
    <lineage>
        <taxon>Bacteria</taxon>
        <taxon>Pseudomonadati</taxon>
        <taxon>Pseudomonadota</taxon>
        <taxon>Alphaproteobacteria</taxon>
        <taxon>Sphingomonadales</taxon>
        <taxon>Sphingomonadaceae</taxon>
        <taxon>Sphingomonas</taxon>
    </lineage>
</organism>
<evidence type="ECO:0000313" key="3">
    <source>
        <dbReference type="Proteomes" id="UP000276254"/>
    </source>
</evidence>
<dbReference type="OrthoDB" id="7503389at2"/>
<gene>
    <name evidence="2" type="ORF">D3Y57_14370</name>
</gene>
<dbReference type="KEGG" id="spha:D3Y57_14370"/>
<keyword evidence="1" id="KW-1133">Transmembrane helix</keyword>
<accession>A0A494TN77</accession>
<keyword evidence="3" id="KW-1185">Reference proteome</keyword>
<reference evidence="2 3" key="1">
    <citation type="submission" date="2018-09" db="EMBL/GenBank/DDBJ databases">
        <title>Sphingomonas peninsula sp. nov., isolated from fildes peninsula, Antarctic soil.</title>
        <authorList>
            <person name="Yingchao G."/>
        </authorList>
    </citation>
    <scope>NUCLEOTIDE SEQUENCE [LARGE SCALE GENOMIC DNA]</scope>
    <source>
        <strain evidence="2 3">YZ-8</strain>
    </source>
</reference>
<keyword evidence="1" id="KW-0812">Transmembrane</keyword>